<dbReference type="KEGG" id="stsi:A4E84_23485"/>
<proteinExistence type="predicted"/>
<gene>
    <name evidence="1" type="ORF">A4E84_23485</name>
</gene>
<evidence type="ECO:0000313" key="2">
    <source>
        <dbReference type="Proteomes" id="UP000076096"/>
    </source>
</evidence>
<sequence>MTVEIDDWTCRLHFSDGWVDLTAGAGLDSAGKSAWAREVVESFNPLDLVASKESIEKDLIHLARAAEKNHAVLAAAFFAAGGAHYATFDVQIFGEDETTLSLDEVENMLRGHKEIVGEPQVSRVELPVGSAVRLQAMYQSKGVLGFGKKLTEAVSYALLVPETSDVLLATMNWGAMEHSDQLTEEVDALIPTLRFVPLDAEGNPIPEAGSPDA</sequence>
<dbReference type="RefSeq" id="WP_062928477.1">
    <property type="nucleotide sequence ID" value="NZ_CP015098.1"/>
</dbReference>
<dbReference type="Proteomes" id="UP000076096">
    <property type="component" value="Chromosome"/>
</dbReference>
<name>A0A143C5F5_9ACTN</name>
<evidence type="ECO:0000313" key="1">
    <source>
        <dbReference type="EMBL" id="AMW12195.1"/>
    </source>
</evidence>
<dbReference type="STRING" id="1783515.A4E84_23485"/>
<accession>A0A143C5F5</accession>
<reference evidence="2" key="1">
    <citation type="submission" date="2016-04" db="EMBL/GenBank/DDBJ databases">
        <authorList>
            <person name="Zhang B."/>
        </authorList>
    </citation>
    <scope>NUCLEOTIDE SEQUENCE [LARGE SCALE GENOMIC DNA]</scope>
    <source>
        <strain evidence="2">S10</strain>
    </source>
</reference>
<keyword evidence="2" id="KW-1185">Reference proteome</keyword>
<protein>
    <submittedName>
        <fullName evidence="1">Uncharacterized protein</fullName>
    </submittedName>
</protein>
<dbReference type="AlphaFoldDB" id="A0A143C5F5"/>
<dbReference type="EMBL" id="CP015098">
    <property type="protein sequence ID" value="AMW12195.1"/>
    <property type="molecule type" value="Genomic_DNA"/>
</dbReference>
<organism evidence="1 2">
    <name type="scientific">Streptomyces qaidamensis</name>
    <dbReference type="NCBI Taxonomy" id="1783515"/>
    <lineage>
        <taxon>Bacteria</taxon>
        <taxon>Bacillati</taxon>
        <taxon>Actinomycetota</taxon>
        <taxon>Actinomycetes</taxon>
        <taxon>Kitasatosporales</taxon>
        <taxon>Streptomycetaceae</taxon>
        <taxon>Streptomyces</taxon>
        <taxon>Streptomyces aurantiacus group</taxon>
    </lineage>
</organism>